<feature type="compositionally biased region" description="Polar residues" evidence="2">
    <location>
        <begin position="167"/>
        <end position="176"/>
    </location>
</feature>
<accession>A0A5J4YWB4</accession>
<evidence type="ECO:0000256" key="1">
    <source>
        <dbReference type="ARBA" id="ARBA00006832"/>
    </source>
</evidence>
<evidence type="ECO:0000256" key="2">
    <source>
        <dbReference type="SAM" id="MobiDB-lite"/>
    </source>
</evidence>
<evidence type="ECO:0000259" key="3">
    <source>
        <dbReference type="SMART" id="SM00993"/>
    </source>
</evidence>
<proteinExistence type="inferred from homology"/>
<evidence type="ECO:0000313" key="4">
    <source>
        <dbReference type="EMBL" id="KAA8494717.1"/>
    </source>
</evidence>
<comment type="caution">
    <text evidence="4">The sequence shown here is derived from an EMBL/GenBank/DDBJ whole genome shotgun (WGS) entry which is preliminary data.</text>
</comment>
<dbReference type="EMBL" id="VRMN01000004">
    <property type="protein sequence ID" value="KAA8494717.1"/>
    <property type="molecule type" value="Genomic_DNA"/>
</dbReference>
<organism evidence="4 5">
    <name type="scientific">Porphyridium purpureum</name>
    <name type="common">Red alga</name>
    <name type="synonym">Porphyridium cruentum</name>
    <dbReference type="NCBI Taxonomy" id="35688"/>
    <lineage>
        <taxon>Eukaryota</taxon>
        <taxon>Rhodophyta</taxon>
        <taxon>Bangiophyceae</taxon>
        <taxon>Porphyridiales</taxon>
        <taxon>Porphyridiaceae</taxon>
        <taxon>Porphyridium</taxon>
    </lineage>
</organism>
<dbReference type="AlphaFoldDB" id="A0A5J4YWB4"/>
<reference evidence="5" key="1">
    <citation type="journal article" date="2019" name="Nat. Commun.">
        <title>Expansion of phycobilisome linker gene families in mesophilic red algae.</title>
        <authorList>
            <person name="Lee J."/>
            <person name="Kim D."/>
            <person name="Bhattacharya D."/>
            <person name="Yoon H.S."/>
        </authorList>
    </citation>
    <scope>NUCLEOTIDE SEQUENCE [LARGE SCALE GENOMIC DNA]</scope>
    <source>
        <strain evidence="5">CCMP 1328</strain>
    </source>
</reference>
<sequence>MWRVCWDGMVQLKWTNMMRTRELPARSTRGKRVVVQPDDEKDADDEFWAQRAFDEDADDASFDEQRDVSSDAREDVVDSDFDEPEEQPDDRGKGGDDLQENERQIKRAERATAASHRKRALGRAYKEPTHAKPVKSIKKATTALPAASEVATAASVVSPLRSKGALRSSTKLASSISEKERTLKAQEDRKRLEKIRERRNRAEPERILTQAELLEEAKQTAVRNAEDLARLLRVEESRKRVEPVRKVLKLPSMRLYSRSVNEALTSTPELNANLAAQSSKVSDDTTPRARHVVSFVNLPASEEERRELMFPMQLTTARIPVQRPTQCAVTGLRARYRDPRSGLPYANVSAFQQLRANVERDAQLDNL</sequence>
<dbReference type="PANTHER" id="PTHR13275">
    <property type="entry name" value="YL-1 PROTEIN TRANSCRIPTION FACTOR-LIKE 1"/>
    <property type="match status" value="1"/>
</dbReference>
<name>A0A5J4YWB4_PORPP</name>
<feature type="compositionally biased region" description="Acidic residues" evidence="2">
    <location>
        <begin position="37"/>
        <end position="47"/>
    </location>
</feature>
<dbReference type="Proteomes" id="UP000324585">
    <property type="component" value="Unassembled WGS sequence"/>
</dbReference>
<feature type="domain" description="Vps72/YL1 C-terminal" evidence="3">
    <location>
        <begin position="325"/>
        <end position="354"/>
    </location>
</feature>
<keyword evidence="5" id="KW-1185">Reference proteome</keyword>
<dbReference type="GO" id="GO:0005634">
    <property type="term" value="C:nucleus"/>
    <property type="evidence" value="ECO:0007669"/>
    <property type="project" value="TreeGrafter"/>
</dbReference>
<gene>
    <name evidence="4" type="ORF">FVE85_2958</name>
</gene>
<feature type="compositionally biased region" description="Acidic residues" evidence="2">
    <location>
        <begin position="77"/>
        <end position="88"/>
    </location>
</feature>
<feature type="region of interest" description="Disordered" evidence="2">
    <location>
        <begin position="23"/>
        <end position="136"/>
    </location>
</feature>
<dbReference type="OrthoDB" id="78296at2759"/>
<evidence type="ECO:0000313" key="5">
    <source>
        <dbReference type="Proteomes" id="UP000324585"/>
    </source>
</evidence>
<dbReference type="Pfam" id="PF08265">
    <property type="entry name" value="YL1_C"/>
    <property type="match status" value="1"/>
</dbReference>
<dbReference type="InterPro" id="IPR013272">
    <property type="entry name" value="Vps72/YL1_C"/>
</dbReference>
<comment type="similarity">
    <text evidence="1">Belongs to the VPS72/YL1 family.</text>
</comment>
<feature type="compositionally biased region" description="Basic and acidic residues" evidence="2">
    <location>
        <begin position="63"/>
        <end position="76"/>
    </location>
</feature>
<feature type="region of interest" description="Disordered" evidence="2">
    <location>
        <begin position="159"/>
        <end position="197"/>
    </location>
</feature>
<dbReference type="SMART" id="SM00993">
    <property type="entry name" value="YL1_C"/>
    <property type="match status" value="1"/>
</dbReference>
<protein>
    <submittedName>
        <fullName evidence="4">SWR1 complex subunit 2</fullName>
    </submittedName>
</protein>
<dbReference type="OMA" id="TGPTIRY"/>
<feature type="compositionally biased region" description="Basic and acidic residues" evidence="2">
    <location>
        <begin position="177"/>
        <end position="197"/>
    </location>
</feature>
<dbReference type="InterPro" id="IPR046757">
    <property type="entry name" value="YL1_N"/>
</dbReference>
<dbReference type="PANTHER" id="PTHR13275:SF4">
    <property type="entry name" value="VACUOLAR PROTEIN SORTING-ASSOCIATED PROTEIN 72 HOMOLOG"/>
    <property type="match status" value="1"/>
</dbReference>
<dbReference type="Pfam" id="PF05764">
    <property type="entry name" value="YL1"/>
    <property type="match status" value="1"/>
</dbReference>
<feature type="compositionally biased region" description="Basic and acidic residues" evidence="2">
    <location>
        <begin position="89"/>
        <end position="110"/>
    </location>
</feature>